<feature type="compositionally biased region" description="Low complexity" evidence="1">
    <location>
        <begin position="84"/>
        <end position="94"/>
    </location>
</feature>
<protein>
    <submittedName>
        <fullName evidence="2">C2orf68 isoform 1</fullName>
    </submittedName>
    <submittedName>
        <fullName evidence="3">C2orf68 isoform 3</fullName>
    </submittedName>
</protein>
<gene>
    <name evidence="3" type="ORF">CK820_G0032497</name>
</gene>
<comment type="caution">
    <text evidence="3">The sequence shown here is derived from an EMBL/GenBank/DDBJ whole genome shotgun (WGS) entry which is preliminary data.</text>
</comment>
<evidence type="ECO:0000313" key="3">
    <source>
        <dbReference type="EMBL" id="PNI42568.1"/>
    </source>
</evidence>
<feature type="compositionally biased region" description="Gly residues" evidence="1">
    <location>
        <begin position="19"/>
        <end position="28"/>
    </location>
</feature>
<feature type="compositionally biased region" description="Pro residues" evidence="1">
    <location>
        <begin position="72"/>
        <end position="83"/>
    </location>
</feature>
<dbReference type="EMBL" id="NBAG03000309">
    <property type="protein sequence ID" value="PNI42566.1"/>
    <property type="molecule type" value="Genomic_DNA"/>
</dbReference>
<sequence length="94" mass="9608">MRGRKLSEGRRGPLWAGGCCWGRRGGGDSASTAPDGGGAASPAGALLQAWGAAGHEPRLRAPYPTEPDRSVPPRPAPPPPPLLAWPGLARPDSP</sequence>
<evidence type="ECO:0000313" key="2">
    <source>
        <dbReference type="EMBL" id="PNI42566.1"/>
    </source>
</evidence>
<evidence type="ECO:0000313" key="4">
    <source>
        <dbReference type="Proteomes" id="UP000236370"/>
    </source>
</evidence>
<feature type="compositionally biased region" description="Basic and acidic residues" evidence="1">
    <location>
        <begin position="1"/>
        <end position="11"/>
    </location>
</feature>
<feature type="compositionally biased region" description="Low complexity" evidence="1">
    <location>
        <begin position="29"/>
        <end position="54"/>
    </location>
</feature>
<dbReference type="EMBL" id="NBAG03000309">
    <property type="protein sequence ID" value="PNI42568.1"/>
    <property type="molecule type" value="Genomic_DNA"/>
</dbReference>
<reference evidence="3 4" key="1">
    <citation type="submission" date="2017-12" db="EMBL/GenBank/DDBJ databases">
        <title>High-resolution comparative analysis of great ape genomes.</title>
        <authorList>
            <person name="Pollen A."/>
            <person name="Hastie A."/>
            <person name="Hormozdiari F."/>
            <person name="Dougherty M."/>
            <person name="Liu R."/>
            <person name="Chaisson M."/>
            <person name="Hoppe E."/>
            <person name="Hill C."/>
            <person name="Pang A."/>
            <person name="Hillier L."/>
            <person name="Baker C."/>
            <person name="Armstrong J."/>
            <person name="Shendure J."/>
            <person name="Paten B."/>
            <person name="Wilson R."/>
            <person name="Chao H."/>
            <person name="Schneider V."/>
            <person name="Ventura M."/>
            <person name="Kronenberg Z."/>
            <person name="Murali S."/>
            <person name="Gordon D."/>
            <person name="Cantsilieris S."/>
            <person name="Munson K."/>
            <person name="Nelson B."/>
            <person name="Raja A."/>
            <person name="Underwood J."/>
            <person name="Diekhans M."/>
            <person name="Fiddes I."/>
            <person name="Haussler D."/>
            <person name="Eichler E."/>
        </authorList>
    </citation>
    <scope>NUCLEOTIDE SEQUENCE [LARGE SCALE GENOMIC DNA]</scope>
    <source>
        <strain evidence="3">Yerkes chimp pedigree #C0471</strain>
        <tissue evidence="3">Blood</tissue>
    </source>
</reference>
<evidence type="ECO:0000256" key="1">
    <source>
        <dbReference type="SAM" id="MobiDB-lite"/>
    </source>
</evidence>
<proteinExistence type="predicted"/>
<dbReference type="Proteomes" id="UP000236370">
    <property type="component" value="Unassembled WGS sequence"/>
</dbReference>
<accession>A0A2J8L5L8</accession>
<name>A0A2J8L5L8_PANTR</name>
<organism evidence="3 4">
    <name type="scientific">Pan troglodytes</name>
    <name type="common">Chimpanzee</name>
    <dbReference type="NCBI Taxonomy" id="9598"/>
    <lineage>
        <taxon>Eukaryota</taxon>
        <taxon>Metazoa</taxon>
        <taxon>Chordata</taxon>
        <taxon>Craniata</taxon>
        <taxon>Vertebrata</taxon>
        <taxon>Euteleostomi</taxon>
        <taxon>Mammalia</taxon>
        <taxon>Eutheria</taxon>
        <taxon>Euarchontoglires</taxon>
        <taxon>Primates</taxon>
        <taxon>Haplorrhini</taxon>
        <taxon>Catarrhini</taxon>
        <taxon>Hominidae</taxon>
        <taxon>Pan</taxon>
    </lineage>
</organism>
<dbReference type="AlphaFoldDB" id="A0A2J8L5L8"/>
<feature type="region of interest" description="Disordered" evidence="1">
    <location>
        <begin position="1"/>
        <end position="94"/>
    </location>
</feature>